<name>A0A6I1FP54_9BACI</name>
<dbReference type="EMBL" id="WEIO01000002">
    <property type="protein sequence ID" value="KAB7708224.1"/>
    <property type="molecule type" value="Genomic_DNA"/>
</dbReference>
<sequence>MNIQLEPKALSWFKDEMDVSPGHFVRFYVRYGGSSPLHQGFSLGVNKEEPIDIGAKNESDGAVYFVEQNDLWFFDGHDLLVKYNEKLDEPEYEYVKHPS</sequence>
<proteinExistence type="inferred from homology"/>
<keyword evidence="3" id="KW-1185">Reference proteome</keyword>
<dbReference type="SUPFAM" id="SSF89360">
    <property type="entry name" value="HesB-like domain"/>
    <property type="match status" value="1"/>
</dbReference>
<gene>
    <name evidence="2" type="ORF">F9802_05860</name>
</gene>
<dbReference type="InterPro" id="IPR035903">
    <property type="entry name" value="HesB-like_dom_sf"/>
</dbReference>
<dbReference type="InterPro" id="IPR008326">
    <property type="entry name" value="PdhI-like"/>
</dbReference>
<dbReference type="Proteomes" id="UP000429595">
    <property type="component" value="Unassembled WGS sequence"/>
</dbReference>
<protein>
    <recommendedName>
        <fullName evidence="4">FeS cluster biogenesis domain-containing protein</fullName>
    </recommendedName>
</protein>
<comment type="similarity">
    <text evidence="1">Belongs to the HesB/IscA family.</text>
</comment>
<comment type="caution">
    <text evidence="2">The sequence shown here is derived from an EMBL/GenBank/DDBJ whole genome shotgun (WGS) entry which is preliminary data.</text>
</comment>
<evidence type="ECO:0000313" key="3">
    <source>
        <dbReference type="Proteomes" id="UP000429595"/>
    </source>
</evidence>
<dbReference type="RefSeq" id="WP_152150209.1">
    <property type="nucleotide sequence ID" value="NZ_WEIO01000002.1"/>
</dbReference>
<organism evidence="2 3">
    <name type="scientific">Bacillus aerolatus</name>
    <dbReference type="NCBI Taxonomy" id="2653354"/>
    <lineage>
        <taxon>Bacteria</taxon>
        <taxon>Bacillati</taxon>
        <taxon>Bacillota</taxon>
        <taxon>Bacilli</taxon>
        <taxon>Bacillales</taxon>
        <taxon>Bacillaceae</taxon>
        <taxon>Bacillus</taxon>
    </lineage>
</organism>
<accession>A0A6I1FP54</accession>
<dbReference type="PIRSF" id="PIRSF034852">
    <property type="entry name" value="UCP034852"/>
    <property type="match status" value="1"/>
</dbReference>
<evidence type="ECO:0000313" key="2">
    <source>
        <dbReference type="EMBL" id="KAB7708224.1"/>
    </source>
</evidence>
<evidence type="ECO:0008006" key="4">
    <source>
        <dbReference type="Google" id="ProtNLM"/>
    </source>
</evidence>
<dbReference type="AlphaFoldDB" id="A0A6I1FP54"/>
<reference evidence="2 3" key="1">
    <citation type="submission" date="2019-10" db="EMBL/GenBank/DDBJ databases">
        <title>Bacillus aerolatum sp. nov., isolated from bioaerosol of sport playgrounds.</title>
        <authorList>
            <person name="Chen P."/>
            <person name="Zhang G."/>
        </authorList>
    </citation>
    <scope>NUCLEOTIDE SEQUENCE [LARGE SCALE GENOMIC DNA]</scope>
    <source>
        <strain evidence="2 3">CX253</strain>
    </source>
</reference>
<evidence type="ECO:0000256" key="1">
    <source>
        <dbReference type="ARBA" id="ARBA00006718"/>
    </source>
</evidence>